<reference evidence="4" key="1">
    <citation type="submission" date="2021-02" db="EMBL/GenBank/DDBJ databases">
        <authorList>
            <person name="Dougan E. K."/>
            <person name="Rhodes N."/>
            <person name="Thang M."/>
            <person name="Chan C."/>
        </authorList>
    </citation>
    <scope>NUCLEOTIDE SEQUENCE</scope>
</reference>
<dbReference type="Proteomes" id="UP000649617">
    <property type="component" value="Unassembled WGS sequence"/>
</dbReference>
<dbReference type="GO" id="GO:0003723">
    <property type="term" value="F:RNA binding"/>
    <property type="evidence" value="ECO:0007669"/>
    <property type="project" value="UniProtKB-UniRule"/>
</dbReference>
<feature type="domain" description="K Homology" evidence="3">
    <location>
        <begin position="18"/>
        <end position="89"/>
    </location>
</feature>
<protein>
    <recommendedName>
        <fullName evidence="3">K Homology domain-containing protein</fullName>
    </recommendedName>
</protein>
<evidence type="ECO:0000313" key="4">
    <source>
        <dbReference type="EMBL" id="CAE7203726.1"/>
    </source>
</evidence>
<keyword evidence="5" id="KW-1185">Reference proteome</keyword>
<dbReference type="EMBL" id="CAJNIZ010001958">
    <property type="protein sequence ID" value="CAE7203726.1"/>
    <property type="molecule type" value="Genomic_DNA"/>
</dbReference>
<keyword evidence="1" id="KW-0677">Repeat</keyword>
<organism evidence="4 5">
    <name type="scientific">Symbiodinium pilosum</name>
    <name type="common">Dinoflagellate</name>
    <dbReference type="NCBI Taxonomy" id="2952"/>
    <lineage>
        <taxon>Eukaryota</taxon>
        <taxon>Sar</taxon>
        <taxon>Alveolata</taxon>
        <taxon>Dinophyceae</taxon>
        <taxon>Suessiales</taxon>
        <taxon>Symbiodiniaceae</taxon>
        <taxon>Symbiodinium</taxon>
    </lineage>
</organism>
<gene>
    <name evidence="4" type="ORF">SPIL2461_LOCUS1907</name>
</gene>
<dbReference type="PANTHER" id="PTHR10288">
    <property type="entry name" value="KH DOMAIN CONTAINING RNA BINDING PROTEIN"/>
    <property type="match status" value="1"/>
</dbReference>
<evidence type="ECO:0000256" key="2">
    <source>
        <dbReference type="PROSITE-ProRule" id="PRU00117"/>
    </source>
</evidence>
<dbReference type="InterPro" id="IPR004088">
    <property type="entry name" value="KH_dom_type_1"/>
</dbReference>
<comment type="caution">
    <text evidence="4">The sequence shown here is derived from an EMBL/GenBank/DDBJ whole genome shotgun (WGS) entry which is preliminary data.</text>
</comment>
<proteinExistence type="predicted"/>
<evidence type="ECO:0000256" key="1">
    <source>
        <dbReference type="ARBA" id="ARBA00022737"/>
    </source>
</evidence>
<dbReference type="Gene3D" id="3.30.1370.10">
    <property type="entry name" value="K Homology domain, type 1"/>
    <property type="match status" value="3"/>
</dbReference>
<dbReference type="Pfam" id="PF00013">
    <property type="entry name" value="KH_1"/>
    <property type="match status" value="3"/>
</dbReference>
<sequence length="333" mass="34553">MMMSGPRPKRRRFEFQPGDVVIKILVSTGTAGKIIGTGGAEVKALRAQTGVTLHIWENKFMGTGLQVVVLGGQRACVDQALMFVTEKLMEEGSASGSDASAQLLLTSNAISKIIGAKGATISQLRQEFGCHLEADKVTHQGEQLLKVNGPGGMVQQLLIKLTEFVEGAGDSQQVANNDYSDYHYGAGAAFVGNVGPWSKGKGPPAKGLFGGKGLGGALAPMASAGKGFGDVGGGHPNHIGQETMQIDLLQAESDPSVLSSVSTIQFAIPSQSVSRVLGKGGVFSKEISRHTGAKLVIDPPGPGAETCVVTLTGQVGGVNRAHCMVVSRLISEY</sequence>
<dbReference type="InterPro" id="IPR004087">
    <property type="entry name" value="KH_dom"/>
</dbReference>
<dbReference type="CDD" id="cd00105">
    <property type="entry name" value="KH-I"/>
    <property type="match status" value="1"/>
</dbReference>
<dbReference type="OrthoDB" id="410307at2759"/>
<feature type="domain" description="K Homology" evidence="3">
    <location>
        <begin position="260"/>
        <end position="330"/>
    </location>
</feature>
<dbReference type="SMART" id="SM00322">
    <property type="entry name" value="KH"/>
    <property type="match status" value="3"/>
</dbReference>
<keyword evidence="2" id="KW-0694">RNA-binding</keyword>
<dbReference type="InterPro" id="IPR036612">
    <property type="entry name" value="KH_dom_type_1_sf"/>
</dbReference>
<feature type="domain" description="K Homology" evidence="3">
    <location>
        <begin position="97"/>
        <end position="166"/>
    </location>
</feature>
<accession>A0A812JDF6</accession>
<name>A0A812JDF6_SYMPI</name>
<dbReference type="PROSITE" id="PS50084">
    <property type="entry name" value="KH_TYPE_1"/>
    <property type="match status" value="3"/>
</dbReference>
<dbReference type="AlphaFoldDB" id="A0A812JDF6"/>
<dbReference type="SUPFAM" id="SSF54791">
    <property type="entry name" value="Eukaryotic type KH-domain (KH-domain type I)"/>
    <property type="match status" value="3"/>
</dbReference>
<evidence type="ECO:0000313" key="5">
    <source>
        <dbReference type="Proteomes" id="UP000649617"/>
    </source>
</evidence>
<evidence type="ECO:0000259" key="3">
    <source>
        <dbReference type="SMART" id="SM00322"/>
    </source>
</evidence>